<evidence type="ECO:0000313" key="3">
    <source>
        <dbReference type="EMBL" id="RLQ87441.1"/>
    </source>
</evidence>
<name>A0A3L7JCY6_9HYPH</name>
<protein>
    <submittedName>
        <fullName evidence="3">Histidine phosphatase family protein</fullName>
    </submittedName>
</protein>
<feature type="active site" description="Tele-phosphohistidine intermediate" evidence="1">
    <location>
        <position position="12"/>
    </location>
</feature>
<comment type="caution">
    <text evidence="3">The sequence shown here is derived from an EMBL/GenBank/DDBJ whole genome shotgun (WGS) entry which is preliminary data.</text>
</comment>
<reference evidence="3 4" key="1">
    <citation type="submission" date="2018-10" db="EMBL/GenBank/DDBJ databases">
        <title>Notoacmeibacter sp. M2BS9Y-3-1, whole genome shotgun sequence.</title>
        <authorList>
            <person name="Tuo L."/>
        </authorList>
    </citation>
    <scope>NUCLEOTIDE SEQUENCE [LARGE SCALE GENOMIC DNA]</scope>
    <source>
        <strain evidence="3 4">M2BS9Y-3-1</strain>
    </source>
</reference>
<feature type="binding site" evidence="2">
    <location>
        <position position="66"/>
    </location>
    <ligand>
        <name>substrate</name>
    </ligand>
</feature>
<evidence type="ECO:0000256" key="2">
    <source>
        <dbReference type="PIRSR" id="PIRSR613078-2"/>
    </source>
</evidence>
<feature type="active site" description="Proton donor/acceptor" evidence="1">
    <location>
        <position position="93"/>
    </location>
</feature>
<dbReference type="GO" id="GO:0016791">
    <property type="term" value="F:phosphatase activity"/>
    <property type="evidence" value="ECO:0007669"/>
    <property type="project" value="TreeGrafter"/>
</dbReference>
<dbReference type="CDD" id="cd07067">
    <property type="entry name" value="HP_PGM_like"/>
    <property type="match status" value="1"/>
</dbReference>
<sequence>MPDSAPIYLIRHGQTDWNAESRLQGQTDRPLNETGKAQALANGRSLGNHLGETVGAYIFVSSPMLRTCQTMRLLRQGMGLPEDDFRTDPRLKELSFGAWEGSTFEELERREPGVTVRRDADKWNYLPPGEGAESYQNLLGRVRPFFDERFSEDRPTVCVAHGGILRCAFRLFGGLSEDDAAAMAVPQDRVARIVNRAIGWL</sequence>
<dbReference type="Proteomes" id="UP000281094">
    <property type="component" value="Unassembled WGS sequence"/>
</dbReference>
<dbReference type="SMART" id="SM00855">
    <property type="entry name" value="PGAM"/>
    <property type="match status" value="1"/>
</dbReference>
<dbReference type="GO" id="GO:0005737">
    <property type="term" value="C:cytoplasm"/>
    <property type="evidence" value="ECO:0007669"/>
    <property type="project" value="TreeGrafter"/>
</dbReference>
<gene>
    <name evidence="3" type="ORF">D8780_03695</name>
</gene>
<organism evidence="3 4">
    <name type="scientific">Notoacmeibacter ruber</name>
    <dbReference type="NCBI Taxonomy" id="2670375"/>
    <lineage>
        <taxon>Bacteria</taxon>
        <taxon>Pseudomonadati</taxon>
        <taxon>Pseudomonadota</taxon>
        <taxon>Alphaproteobacteria</taxon>
        <taxon>Hyphomicrobiales</taxon>
        <taxon>Notoacmeibacteraceae</taxon>
        <taxon>Notoacmeibacter</taxon>
    </lineage>
</organism>
<keyword evidence="4" id="KW-1185">Reference proteome</keyword>
<evidence type="ECO:0000256" key="1">
    <source>
        <dbReference type="PIRSR" id="PIRSR613078-1"/>
    </source>
</evidence>
<dbReference type="InterPro" id="IPR001345">
    <property type="entry name" value="PG/BPGM_mutase_AS"/>
</dbReference>
<dbReference type="PROSITE" id="PS00175">
    <property type="entry name" value="PG_MUTASE"/>
    <property type="match status" value="1"/>
</dbReference>
<dbReference type="PANTHER" id="PTHR48100:SF59">
    <property type="entry name" value="ADENOSYLCOBALAMIN_ALPHA-RIBAZOLE PHOSPHATASE"/>
    <property type="match status" value="1"/>
</dbReference>
<accession>A0A3L7JCY6</accession>
<dbReference type="RefSeq" id="WP_121644409.1">
    <property type="nucleotide sequence ID" value="NZ_RCWN01000001.1"/>
</dbReference>
<evidence type="ECO:0000313" key="4">
    <source>
        <dbReference type="Proteomes" id="UP000281094"/>
    </source>
</evidence>
<dbReference type="EMBL" id="RCWN01000001">
    <property type="protein sequence ID" value="RLQ87441.1"/>
    <property type="molecule type" value="Genomic_DNA"/>
</dbReference>
<dbReference type="InterPro" id="IPR050275">
    <property type="entry name" value="PGM_Phosphatase"/>
</dbReference>
<dbReference type="PIRSF" id="PIRSF000709">
    <property type="entry name" value="6PFK_2-Ptase"/>
    <property type="match status" value="1"/>
</dbReference>
<dbReference type="Gene3D" id="3.40.50.1240">
    <property type="entry name" value="Phosphoglycerate mutase-like"/>
    <property type="match status" value="1"/>
</dbReference>
<dbReference type="Pfam" id="PF00300">
    <property type="entry name" value="His_Phos_1"/>
    <property type="match status" value="1"/>
</dbReference>
<proteinExistence type="predicted"/>
<dbReference type="PANTHER" id="PTHR48100">
    <property type="entry name" value="BROAD-SPECIFICITY PHOSPHATASE YOR283W-RELATED"/>
    <property type="match status" value="1"/>
</dbReference>
<feature type="binding site" evidence="2">
    <location>
        <begin position="11"/>
        <end position="18"/>
    </location>
    <ligand>
        <name>substrate</name>
    </ligand>
</feature>
<dbReference type="InterPro" id="IPR029033">
    <property type="entry name" value="His_PPase_superfam"/>
</dbReference>
<dbReference type="AlphaFoldDB" id="A0A3L7JCY6"/>
<dbReference type="SUPFAM" id="SSF53254">
    <property type="entry name" value="Phosphoglycerate mutase-like"/>
    <property type="match status" value="1"/>
</dbReference>
<dbReference type="InterPro" id="IPR013078">
    <property type="entry name" value="His_Pase_superF_clade-1"/>
</dbReference>